<feature type="binding site" evidence="4">
    <location>
        <begin position="223"/>
        <end position="224"/>
    </location>
    <ligand>
        <name>FAD</name>
        <dbReference type="ChEBI" id="CHEBI:57692"/>
    </ligand>
</feature>
<proteinExistence type="inferred from homology"/>
<feature type="binding site" evidence="4">
    <location>
        <begin position="255"/>
        <end position="262"/>
    </location>
    <ligand>
        <name>FAD</name>
        <dbReference type="ChEBI" id="CHEBI:57692"/>
    </ligand>
</feature>
<dbReference type="InterPro" id="IPR001308">
    <property type="entry name" value="ETF_a/FixB"/>
</dbReference>
<dbReference type="InterPro" id="IPR014730">
    <property type="entry name" value="ETF_a/b_N"/>
</dbReference>
<dbReference type="InterPro" id="IPR014731">
    <property type="entry name" value="ETF_asu_C"/>
</dbReference>
<comment type="cofactor">
    <cofactor evidence="4">
        <name>FAD</name>
        <dbReference type="ChEBI" id="CHEBI:57692"/>
    </cofactor>
    <text evidence="4">Binds 1 FAD per dimer.</text>
</comment>
<feature type="binding site" evidence="4">
    <location>
        <position position="276"/>
    </location>
    <ligand>
        <name>FAD</name>
        <dbReference type="ChEBI" id="CHEBI:57692"/>
    </ligand>
</feature>
<evidence type="ECO:0000259" key="5">
    <source>
        <dbReference type="SMART" id="SM00893"/>
    </source>
</evidence>
<dbReference type="SUPFAM" id="SSF52467">
    <property type="entry name" value="DHS-like NAD/FAD-binding domain"/>
    <property type="match status" value="1"/>
</dbReference>
<dbReference type="SUPFAM" id="SSF52402">
    <property type="entry name" value="Adenine nucleotide alpha hydrolases-like"/>
    <property type="match status" value="1"/>
</dbReference>
<name>A0A212JIH8_9DELT</name>
<dbReference type="Gene3D" id="3.40.50.1220">
    <property type="entry name" value="TPP-binding domain"/>
    <property type="match status" value="1"/>
</dbReference>
<dbReference type="GO" id="GO:0033539">
    <property type="term" value="P:fatty acid beta-oxidation using acyl-CoA dehydrogenase"/>
    <property type="evidence" value="ECO:0007669"/>
    <property type="project" value="TreeGrafter"/>
</dbReference>
<protein>
    <submittedName>
        <fullName evidence="6">Electron transfer flavoprotein, alpha subunit</fullName>
    </submittedName>
</protein>
<sequence>MRDIWIVAENPAWAAVLFAGAKAISSDAKIVAFVNGDEAAAKAAGSYGAAAAFAMPQPADGLWEGYAKPLAEKAKAETPALILVSASKRGRDLAAQVAAILDAPLFTDGKNVTVNGDAVTAQTMIYGGTGIKTATATATTALVTVGAKDYDPAPAGSAPGSVATLPYAATAAKVTGHQARPAASVNLPEAAKVVSVGRGFAEEAELAFARDLAAAIGAEVGCSRPIAEFFKWMPEECYVGISGQVLKPDLYLAVGISGQAQHLFGCRDAKCIVSINKDAECLMNQNADYYIVGDLKEVVPAIIKAAKG</sequence>
<dbReference type="Gene3D" id="3.40.50.620">
    <property type="entry name" value="HUPs"/>
    <property type="match status" value="1"/>
</dbReference>
<keyword evidence="2" id="KW-0813">Transport</keyword>
<dbReference type="InterPro" id="IPR014729">
    <property type="entry name" value="Rossmann-like_a/b/a_fold"/>
</dbReference>
<feature type="domain" description="Electron transfer flavoprotein alpha/beta-subunit N-terminal" evidence="5">
    <location>
        <begin position="4"/>
        <end position="179"/>
    </location>
</feature>
<dbReference type="InterPro" id="IPR029035">
    <property type="entry name" value="DHS-like_NAD/FAD-binding_dom"/>
</dbReference>
<dbReference type="FunFam" id="3.40.50.1220:FF:000004">
    <property type="entry name" value="Electron transfer flavoprotein"/>
    <property type="match status" value="1"/>
</dbReference>
<keyword evidence="4" id="KW-0274">FAD</keyword>
<dbReference type="PANTHER" id="PTHR43153:SF1">
    <property type="entry name" value="ELECTRON TRANSFER FLAVOPROTEIN SUBUNIT ALPHA, MITOCHONDRIAL"/>
    <property type="match status" value="1"/>
</dbReference>
<evidence type="ECO:0000256" key="3">
    <source>
        <dbReference type="ARBA" id="ARBA00022630"/>
    </source>
</evidence>
<dbReference type="GO" id="GO:0009055">
    <property type="term" value="F:electron transfer activity"/>
    <property type="evidence" value="ECO:0007669"/>
    <property type="project" value="InterPro"/>
</dbReference>
<accession>A0A212JIH8</accession>
<dbReference type="GO" id="GO:0050660">
    <property type="term" value="F:flavin adenine dinucleotide binding"/>
    <property type="evidence" value="ECO:0007669"/>
    <property type="project" value="InterPro"/>
</dbReference>
<feature type="binding site" evidence="4">
    <location>
        <position position="198"/>
    </location>
    <ligand>
        <name>FAD</name>
        <dbReference type="ChEBI" id="CHEBI:57692"/>
    </ligand>
</feature>
<reference evidence="6" key="1">
    <citation type="submission" date="2016-04" db="EMBL/GenBank/DDBJ databases">
        <authorList>
            <person name="Evans L.H."/>
            <person name="Alamgir A."/>
            <person name="Owens N."/>
            <person name="Weber N.D."/>
            <person name="Virtaneva K."/>
            <person name="Barbian K."/>
            <person name="Babar A."/>
            <person name="Rosenke K."/>
        </authorList>
    </citation>
    <scope>NUCLEOTIDE SEQUENCE</scope>
    <source>
        <strain evidence="6">86</strain>
    </source>
</reference>
<evidence type="ECO:0000256" key="2">
    <source>
        <dbReference type="ARBA" id="ARBA00022448"/>
    </source>
</evidence>
<dbReference type="Pfam" id="PF00766">
    <property type="entry name" value="ETF_alpha"/>
    <property type="match status" value="1"/>
</dbReference>
<dbReference type="SMART" id="SM00893">
    <property type="entry name" value="ETF"/>
    <property type="match status" value="1"/>
</dbReference>
<dbReference type="PIRSF" id="PIRSF000089">
    <property type="entry name" value="Electra_flavoP_a"/>
    <property type="match status" value="1"/>
</dbReference>
<dbReference type="PANTHER" id="PTHR43153">
    <property type="entry name" value="ELECTRON TRANSFER FLAVOPROTEIN ALPHA"/>
    <property type="match status" value="1"/>
</dbReference>
<evidence type="ECO:0000313" key="6">
    <source>
        <dbReference type="EMBL" id="SBV99269.1"/>
    </source>
</evidence>
<gene>
    <name evidence="6" type="primary">FixB</name>
    <name evidence="6" type="ORF">KL86DPRO_11553</name>
</gene>
<comment type="similarity">
    <text evidence="1">Belongs to the ETF alpha-subunit/FixB family.</text>
</comment>
<dbReference type="EMBL" id="FLUQ01000001">
    <property type="protein sequence ID" value="SBV99269.1"/>
    <property type="molecule type" value="Genomic_DNA"/>
</dbReference>
<dbReference type="AlphaFoldDB" id="A0A212JIH8"/>
<organism evidence="6">
    <name type="scientific">uncultured delta proteobacterium</name>
    <dbReference type="NCBI Taxonomy" id="34034"/>
    <lineage>
        <taxon>Bacteria</taxon>
        <taxon>Deltaproteobacteria</taxon>
        <taxon>environmental samples</taxon>
    </lineage>
</organism>
<dbReference type="Pfam" id="PF01012">
    <property type="entry name" value="ETF"/>
    <property type="match status" value="1"/>
</dbReference>
<evidence type="ECO:0000256" key="4">
    <source>
        <dbReference type="PIRSR" id="PIRSR000089-1"/>
    </source>
</evidence>
<keyword evidence="3" id="KW-0285">Flavoprotein</keyword>
<evidence type="ECO:0000256" key="1">
    <source>
        <dbReference type="ARBA" id="ARBA00005817"/>
    </source>
</evidence>